<evidence type="ECO:0000313" key="3">
    <source>
        <dbReference type="EMBL" id="HCW68827.1"/>
    </source>
</evidence>
<organism evidence="2 5">
    <name type="scientific">Thalassospira lucentensis</name>
    <dbReference type="NCBI Taxonomy" id="168935"/>
    <lineage>
        <taxon>Bacteria</taxon>
        <taxon>Pseudomonadati</taxon>
        <taxon>Pseudomonadota</taxon>
        <taxon>Alphaproteobacteria</taxon>
        <taxon>Rhodospirillales</taxon>
        <taxon>Thalassospiraceae</taxon>
        <taxon>Thalassospira</taxon>
    </lineage>
</organism>
<comment type="caution">
    <text evidence="2">The sequence shown here is derived from an EMBL/GenBank/DDBJ whole genome shotgun (WGS) entry which is preliminary data.</text>
</comment>
<reference evidence="4 5" key="1">
    <citation type="journal article" date="2018" name="Nat. Biotechnol.">
        <title>A standardized bacterial taxonomy based on genome phylogeny substantially revises the tree of life.</title>
        <authorList>
            <person name="Parks D.H."/>
            <person name="Chuvochina M."/>
            <person name="Waite D.W."/>
            <person name="Rinke C."/>
            <person name="Skarshewski A."/>
            <person name="Chaumeil P.A."/>
            <person name="Hugenholtz P."/>
        </authorList>
    </citation>
    <scope>NUCLEOTIDE SEQUENCE [LARGE SCALE GENOMIC DNA]</scope>
    <source>
        <strain evidence="2">UBA8707</strain>
        <strain evidence="3">UBA9881</strain>
    </source>
</reference>
<evidence type="ECO:0000256" key="1">
    <source>
        <dbReference type="SAM" id="MobiDB-lite"/>
    </source>
</evidence>
<feature type="region of interest" description="Disordered" evidence="1">
    <location>
        <begin position="1"/>
        <end position="73"/>
    </location>
</feature>
<dbReference type="EMBL" id="DOOG01000098">
    <property type="protein sequence ID" value="HBU98619.1"/>
    <property type="molecule type" value="Genomic_DNA"/>
</dbReference>
<accession>A0A358HTW1</accession>
<feature type="compositionally biased region" description="Polar residues" evidence="1">
    <location>
        <begin position="20"/>
        <end position="45"/>
    </location>
</feature>
<evidence type="ECO:0000313" key="2">
    <source>
        <dbReference type="EMBL" id="HBU98619.1"/>
    </source>
</evidence>
<dbReference type="Proteomes" id="UP000264179">
    <property type="component" value="Unassembled WGS sequence"/>
</dbReference>
<dbReference type="EMBL" id="DPOP01000133">
    <property type="protein sequence ID" value="HCW68827.1"/>
    <property type="molecule type" value="Genomic_DNA"/>
</dbReference>
<dbReference type="Proteomes" id="UP000264753">
    <property type="component" value="Unassembled WGS sequence"/>
</dbReference>
<feature type="compositionally biased region" description="Low complexity" evidence="1">
    <location>
        <begin position="46"/>
        <end position="60"/>
    </location>
</feature>
<dbReference type="AlphaFoldDB" id="A0A358HTW1"/>
<sequence length="73" mass="7512">MEAKMQAGPVGGAGYAPNPIQIQQATAPIAETGSNDLQSPSSQRVEQTAEAETSQQAAPTPTEGRGQVIDIYA</sequence>
<evidence type="ECO:0000313" key="5">
    <source>
        <dbReference type="Proteomes" id="UP000264753"/>
    </source>
</evidence>
<name>A0A358HTW1_9PROT</name>
<protein>
    <submittedName>
        <fullName evidence="2">Uncharacterized protein</fullName>
    </submittedName>
</protein>
<evidence type="ECO:0000313" key="4">
    <source>
        <dbReference type="Proteomes" id="UP000264179"/>
    </source>
</evidence>
<gene>
    <name evidence="2" type="ORF">DEF21_12045</name>
    <name evidence="3" type="ORF">DHR80_16835</name>
</gene>
<proteinExistence type="predicted"/>